<evidence type="ECO:0000256" key="5">
    <source>
        <dbReference type="ARBA" id="ARBA00022691"/>
    </source>
</evidence>
<dbReference type="EC" id="2.1.1.72" evidence="2"/>
<dbReference type="PRINTS" id="PR00507">
    <property type="entry name" value="N12N6MTFRASE"/>
</dbReference>
<dbReference type="InterPro" id="IPR038333">
    <property type="entry name" value="T1MK-like_N_sf"/>
</dbReference>
<evidence type="ECO:0000256" key="1">
    <source>
        <dbReference type="ARBA" id="ARBA00006594"/>
    </source>
</evidence>
<dbReference type="InterPro" id="IPR051537">
    <property type="entry name" value="DNA_Adenine_Mtase"/>
</dbReference>
<organism evidence="10 11">
    <name type="scientific">Pontibacter akesuensis</name>
    <dbReference type="NCBI Taxonomy" id="388950"/>
    <lineage>
        <taxon>Bacteria</taxon>
        <taxon>Pseudomonadati</taxon>
        <taxon>Bacteroidota</taxon>
        <taxon>Cytophagia</taxon>
        <taxon>Cytophagales</taxon>
        <taxon>Hymenobacteraceae</taxon>
        <taxon>Pontibacter</taxon>
    </lineage>
</organism>
<dbReference type="PANTHER" id="PTHR42933:SF3">
    <property type="entry name" value="TYPE I RESTRICTION ENZYME MJAVIII METHYLASE SUBUNIT"/>
    <property type="match status" value="1"/>
</dbReference>
<accession>A0A1I7JY16</accession>
<name>A0A1I7JY16_9BACT</name>
<dbReference type="AlphaFoldDB" id="A0A1I7JY16"/>
<evidence type="ECO:0000313" key="10">
    <source>
        <dbReference type="EMBL" id="SFU90059.1"/>
    </source>
</evidence>
<keyword evidence="5" id="KW-0949">S-adenosyl-L-methionine</keyword>
<keyword evidence="4" id="KW-0808">Transferase</keyword>
<dbReference type="GO" id="GO:0003677">
    <property type="term" value="F:DNA binding"/>
    <property type="evidence" value="ECO:0007669"/>
    <property type="project" value="InterPro"/>
</dbReference>
<proteinExistence type="inferred from homology"/>
<protein>
    <recommendedName>
        <fullName evidence="2">site-specific DNA-methyltransferase (adenine-specific)</fullName>
        <ecNumber evidence="2">2.1.1.72</ecNumber>
    </recommendedName>
</protein>
<dbReference type="Gene3D" id="1.20.1260.30">
    <property type="match status" value="1"/>
</dbReference>
<sequence>MRLKKPWYNMTQQQLEKYLWGAATYLRGHIDAGDYKQYIFPLLFFKRISDVYDEEYALALAESDGDLEYAAFEENHRFQIPEGAHWNDVREVTVNVGMALQEAMRAIEKANPETLFGIFGDASWTNKDRLSDETLTNLIEHYSQHKLNMQNVPDDQLGNGYEYLIKQFADDSGHTAAEFYTNRTVVRLMTLMMDPQPGESVYDPTCGSGGLLLNCALQLKANGQEYRSLKLYGQEINLITSAIARMNMFMHGIEEFQIVRGDTLSEPGLLENDELKKFNVILANPPYSIKAWDRKAFESDLYGRNIWGTPPQGCADYAFQQHIQKSLDPQNGRSISLWPHGILFRDSEAAMRRAMIESDVVECVIGLGPNLFYNSPMEACLLVTKNNKSEEQKGKVLFINAVKEVRQDKNIAFLEERHIQTIYNAYKGYKDSTGLARVVDVEEIMANNGKLAINLYVEPEKDAANEGIALEQALKNWEQSSKELKQSMNELFEILG</sequence>
<evidence type="ECO:0000259" key="8">
    <source>
        <dbReference type="Pfam" id="PF02384"/>
    </source>
</evidence>
<gene>
    <name evidence="10" type="ORF">SAMN04487941_3171</name>
</gene>
<comment type="similarity">
    <text evidence="1">Belongs to the N(4)/N(6)-methyltransferase family.</text>
</comment>
<comment type="catalytic activity">
    <reaction evidence="7">
        <text>a 2'-deoxyadenosine in DNA + S-adenosyl-L-methionine = an N(6)-methyl-2'-deoxyadenosine in DNA + S-adenosyl-L-homocysteine + H(+)</text>
        <dbReference type="Rhea" id="RHEA:15197"/>
        <dbReference type="Rhea" id="RHEA-COMP:12418"/>
        <dbReference type="Rhea" id="RHEA-COMP:12419"/>
        <dbReference type="ChEBI" id="CHEBI:15378"/>
        <dbReference type="ChEBI" id="CHEBI:57856"/>
        <dbReference type="ChEBI" id="CHEBI:59789"/>
        <dbReference type="ChEBI" id="CHEBI:90615"/>
        <dbReference type="ChEBI" id="CHEBI:90616"/>
        <dbReference type="EC" id="2.1.1.72"/>
    </reaction>
</comment>
<dbReference type="GO" id="GO:0009007">
    <property type="term" value="F:site-specific DNA-methyltransferase (adenine-specific) activity"/>
    <property type="evidence" value="ECO:0007669"/>
    <property type="project" value="UniProtKB-EC"/>
</dbReference>
<dbReference type="Proteomes" id="UP000182491">
    <property type="component" value="Unassembled WGS sequence"/>
</dbReference>
<evidence type="ECO:0000256" key="3">
    <source>
        <dbReference type="ARBA" id="ARBA00022603"/>
    </source>
</evidence>
<dbReference type="SUPFAM" id="SSF53335">
    <property type="entry name" value="S-adenosyl-L-methionine-dependent methyltransferases"/>
    <property type="match status" value="1"/>
</dbReference>
<dbReference type="Pfam" id="PF02384">
    <property type="entry name" value="N6_Mtase"/>
    <property type="match status" value="1"/>
</dbReference>
<feature type="domain" description="DNA methylase adenine-specific" evidence="8">
    <location>
        <begin position="154"/>
        <end position="461"/>
    </location>
</feature>
<dbReference type="STRING" id="388950.GCA_001611675_00752"/>
<reference evidence="11" key="1">
    <citation type="submission" date="2016-10" db="EMBL/GenBank/DDBJ databases">
        <authorList>
            <person name="Varghese N."/>
        </authorList>
    </citation>
    <scope>NUCLEOTIDE SEQUENCE [LARGE SCALE GENOMIC DNA]</scope>
    <source>
        <strain evidence="11">DSM 18820</strain>
    </source>
</reference>
<feature type="domain" description="N6 adenine-specific DNA methyltransferase N-terminal" evidence="9">
    <location>
        <begin position="15"/>
        <end position="141"/>
    </location>
</feature>
<dbReference type="InterPro" id="IPR003356">
    <property type="entry name" value="DNA_methylase_A-5"/>
</dbReference>
<dbReference type="Gene3D" id="3.40.50.150">
    <property type="entry name" value="Vaccinia Virus protein VP39"/>
    <property type="match status" value="1"/>
</dbReference>
<keyword evidence="6" id="KW-0680">Restriction system</keyword>
<dbReference type="InterPro" id="IPR022749">
    <property type="entry name" value="D12N6_MeTrfase_N"/>
</dbReference>
<dbReference type="InterPro" id="IPR002052">
    <property type="entry name" value="DNA_methylase_N6_adenine_CS"/>
</dbReference>
<keyword evidence="11" id="KW-1185">Reference proteome</keyword>
<dbReference type="PANTHER" id="PTHR42933">
    <property type="entry name" value="SLR6095 PROTEIN"/>
    <property type="match status" value="1"/>
</dbReference>
<dbReference type="GO" id="GO:0009307">
    <property type="term" value="P:DNA restriction-modification system"/>
    <property type="evidence" value="ECO:0007669"/>
    <property type="project" value="UniProtKB-KW"/>
</dbReference>
<dbReference type="GO" id="GO:0008170">
    <property type="term" value="F:N-methyltransferase activity"/>
    <property type="evidence" value="ECO:0007669"/>
    <property type="project" value="InterPro"/>
</dbReference>
<dbReference type="PROSITE" id="PS00092">
    <property type="entry name" value="N6_MTASE"/>
    <property type="match status" value="1"/>
</dbReference>
<dbReference type="Pfam" id="PF12161">
    <property type="entry name" value="HsdM_N"/>
    <property type="match status" value="1"/>
</dbReference>
<evidence type="ECO:0000256" key="4">
    <source>
        <dbReference type="ARBA" id="ARBA00022679"/>
    </source>
</evidence>
<evidence type="ECO:0000259" key="9">
    <source>
        <dbReference type="Pfam" id="PF12161"/>
    </source>
</evidence>
<evidence type="ECO:0000256" key="7">
    <source>
        <dbReference type="ARBA" id="ARBA00047942"/>
    </source>
</evidence>
<dbReference type="InterPro" id="IPR029063">
    <property type="entry name" value="SAM-dependent_MTases_sf"/>
</dbReference>
<evidence type="ECO:0000313" key="11">
    <source>
        <dbReference type="Proteomes" id="UP000182491"/>
    </source>
</evidence>
<evidence type="ECO:0000256" key="6">
    <source>
        <dbReference type="ARBA" id="ARBA00022747"/>
    </source>
</evidence>
<keyword evidence="3" id="KW-0489">Methyltransferase</keyword>
<dbReference type="GO" id="GO:0032259">
    <property type="term" value="P:methylation"/>
    <property type="evidence" value="ECO:0007669"/>
    <property type="project" value="UniProtKB-KW"/>
</dbReference>
<evidence type="ECO:0000256" key="2">
    <source>
        <dbReference type="ARBA" id="ARBA00011900"/>
    </source>
</evidence>
<dbReference type="EMBL" id="FPCA01000004">
    <property type="protein sequence ID" value="SFU90059.1"/>
    <property type="molecule type" value="Genomic_DNA"/>
</dbReference>